<accession>D3BRW9</accession>
<gene>
    <name evidence="1" type="ORF">PPL_10733</name>
</gene>
<evidence type="ECO:0000313" key="1">
    <source>
        <dbReference type="EMBL" id="EFA76151.1"/>
    </source>
</evidence>
<reference evidence="1 2" key="1">
    <citation type="journal article" date="2011" name="Genome Res.">
        <title>Phylogeny-wide analysis of social amoeba genomes highlights ancient origins for complex intercellular communication.</title>
        <authorList>
            <person name="Heidel A.J."/>
            <person name="Lawal H.M."/>
            <person name="Felder M."/>
            <person name="Schilde C."/>
            <person name="Helps N.R."/>
            <person name="Tunggal B."/>
            <person name="Rivero F."/>
            <person name="John U."/>
            <person name="Schleicher M."/>
            <person name="Eichinger L."/>
            <person name="Platzer M."/>
            <person name="Noegel A.A."/>
            <person name="Schaap P."/>
            <person name="Gloeckner G."/>
        </authorList>
    </citation>
    <scope>NUCLEOTIDE SEQUENCE [LARGE SCALE GENOMIC DNA]</scope>
    <source>
        <strain evidence="2">ATCC 26659 / Pp 5 / PN500</strain>
    </source>
</reference>
<protein>
    <submittedName>
        <fullName evidence="1">Uncharacterized protein</fullName>
    </submittedName>
</protein>
<proteinExistence type="predicted"/>
<dbReference type="EMBL" id="ADBJ01000050">
    <property type="protein sequence ID" value="EFA76151.1"/>
    <property type="molecule type" value="Genomic_DNA"/>
</dbReference>
<evidence type="ECO:0000313" key="2">
    <source>
        <dbReference type="Proteomes" id="UP000001396"/>
    </source>
</evidence>
<dbReference type="Proteomes" id="UP000001396">
    <property type="component" value="Unassembled WGS sequence"/>
</dbReference>
<comment type="caution">
    <text evidence="1">The sequence shown here is derived from an EMBL/GenBank/DDBJ whole genome shotgun (WGS) entry which is preliminary data.</text>
</comment>
<dbReference type="RefSeq" id="XP_020428285.1">
    <property type="nucleotide sequence ID" value="XM_020581498.1"/>
</dbReference>
<dbReference type="InParanoid" id="D3BRW9"/>
<keyword evidence="2" id="KW-1185">Reference proteome</keyword>
<dbReference type="AlphaFoldDB" id="D3BRW9"/>
<organism evidence="1 2">
    <name type="scientific">Heterostelium pallidum (strain ATCC 26659 / Pp 5 / PN500)</name>
    <name type="common">Cellular slime mold</name>
    <name type="synonym">Polysphondylium pallidum</name>
    <dbReference type="NCBI Taxonomy" id="670386"/>
    <lineage>
        <taxon>Eukaryota</taxon>
        <taxon>Amoebozoa</taxon>
        <taxon>Evosea</taxon>
        <taxon>Eumycetozoa</taxon>
        <taxon>Dictyostelia</taxon>
        <taxon>Acytosteliales</taxon>
        <taxon>Acytosteliaceae</taxon>
        <taxon>Heterostelium</taxon>
    </lineage>
</organism>
<sequence>MEQVSSTVSENNQKSNFNNLNITTIELINFDLFKELPLIPLVGWWFY</sequence>
<name>D3BRW9_HETP5</name>
<dbReference type="GeneID" id="31366202"/>